<sequence>MLCRNAWGAQPPRGPGKPNVPRRLTLHHTAAYLGDNSLAPSRLRQHQRYHQDTQGWIDIAYHISVDRNGNLYQLRDYNIVGDTATNYDPTNHFLVVCEGNFEEEPLSEAQIDGVVTVFAWAVQEFGINPATMQGHRDASHDTACPGTNLYALITSGELERRIAELADAGPVELQEVCGAEAQAIVADIEAGRR</sequence>
<dbReference type="GO" id="GO:0008745">
    <property type="term" value="F:N-acetylmuramoyl-L-alanine amidase activity"/>
    <property type="evidence" value="ECO:0007669"/>
    <property type="project" value="InterPro"/>
</dbReference>
<reference evidence="5 6" key="1">
    <citation type="journal article" date="2012" name="J. Bacteriol.">
        <title>Genome sequence of Mycobacterium hassiacum DSM 44199, a rare source of heat-stable mycobacterial proteins.</title>
        <authorList>
            <person name="Tiago I."/>
            <person name="Maranha A."/>
            <person name="Mendes V."/>
            <person name="Alarico S."/>
            <person name="Moynihan P.J."/>
            <person name="Clarke A.J."/>
            <person name="Macedo-Ribeiro S."/>
            <person name="Pereira P.J."/>
            <person name="Empadinhas N."/>
        </authorList>
    </citation>
    <scope>NUCLEOTIDE SEQUENCE [LARGE SCALE GENOMIC DNA]</scope>
    <source>
        <strain evidence="6">DSM 44199 / CIP 105218 / JCM 12690 / 3849</strain>
    </source>
</reference>
<proteinExistence type="inferred from homology"/>
<dbReference type="PATRIC" id="fig|1122247.3.peg.916"/>
<feature type="domain" description="Peptidoglycan recognition protein family" evidence="4">
    <location>
        <begin position="2"/>
        <end position="139"/>
    </location>
</feature>
<dbReference type="PANTHER" id="PTHR11022:SF41">
    <property type="entry name" value="PEPTIDOGLYCAN-RECOGNITION PROTEIN LC-RELATED"/>
    <property type="match status" value="1"/>
</dbReference>
<comment type="similarity">
    <text evidence="1">Belongs to the N-acetylmuramoyl-L-alanine amidase 2 family.</text>
</comment>
<evidence type="ECO:0000313" key="5">
    <source>
        <dbReference type="EMBL" id="EKF25077.1"/>
    </source>
</evidence>
<dbReference type="AlphaFoldDB" id="K5BGS8"/>
<dbReference type="InterPro" id="IPR015510">
    <property type="entry name" value="PGRP"/>
</dbReference>
<evidence type="ECO:0000256" key="1">
    <source>
        <dbReference type="ARBA" id="ARBA00007553"/>
    </source>
</evidence>
<dbReference type="GO" id="GO:0009253">
    <property type="term" value="P:peptidoglycan catabolic process"/>
    <property type="evidence" value="ECO:0007669"/>
    <property type="project" value="InterPro"/>
</dbReference>
<accession>K5BGS8</accession>
<evidence type="ECO:0000259" key="4">
    <source>
        <dbReference type="SMART" id="SM00701"/>
    </source>
</evidence>
<name>K5BGS8_MYCHD</name>
<dbReference type="EMBL" id="AMRA01000024">
    <property type="protein sequence ID" value="EKF25077.1"/>
    <property type="molecule type" value="Genomic_DNA"/>
</dbReference>
<dbReference type="eggNOG" id="COG3876">
    <property type="taxonomic scope" value="Bacteria"/>
</dbReference>
<organism evidence="5 6">
    <name type="scientific">Mycolicibacterium hassiacum (strain DSM 44199 / CIP 105218 / JCM 12690 / 3849)</name>
    <name type="common">Mycobacterium hassiacum</name>
    <dbReference type="NCBI Taxonomy" id="1122247"/>
    <lineage>
        <taxon>Bacteria</taxon>
        <taxon>Bacillati</taxon>
        <taxon>Actinomycetota</taxon>
        <taxon>Actinomycetes</taxon>
        <taxon>Mycobacteriales</taxon>
        <taxon>Mycobacteriaceae</taxon>
        <taxon>Mycolicibacterium</taxon>
    </lineage>
</organism>
<dbReference type="SMART" id="SM00644">
    <property type="entry name" value="Ami_2"/>
    <property type="match status" value="1"/>
</dbReference>
<evidence type="ECO:0000256" key="2">
    <source>
        <dbReference type="SAM" id="MobiDB-lite"/>
    </source>
</evidence>
<keyword evidence="6" id="KW-1185">Reference proteome</keyword>
<dbReference type="InterPro" id="IPR002502">
    <property type="entry name" value="Amidase_domain"/>
</dbReference>
<protein>
    <submittedName>
        <fullName evidence="5">N-acetylmuramoyl-L-alanine amidase family protein</fullName>
    </submittedName>
</protein>
<dbReference type="GO" id="GO:0008270">
    <property type="term" value="F:zinc ion binding"/>
    <property type="evidence" value="ECO:0007669"/>
    <property type="project" value="InterPro"/>
</dbReference>
<comment type="caution">
    <text evidence="5">The sequence shown here is derived from an EMBL/GenBank/DDBJ whole genome shotgun (WGS) entry which is preliminary data.</text>
</comment>
<dbReference type="SUPFAM" id="SSF55846">
    <property type="entry name" value="N-acetylmuramoyl-L-alanine amidase-like"/>
    <property type="match status" value="1"/>
</dbReference>
<feature type="region of interest" description="Disordered" evidence="2">
    <location>
        <begin position="1"/>
        <end position="20"/>
    </location>
</feature>
<dbReference type="SMART" id="SM00701">
    <property type="entry name" value="PGRP"/>
    <property type="match status" value="1"/>
</dbReference>
<feature type="domain" description="N-acetylmuramoyl-L-alanine amidase" evidence="3">
    <location>
        <begin position="9"/>
        <end position="146"/>
    </location>
</feature>
<dbReference type="STRING" id="1122247.GCA_000379865_03356"/>
<evidence type="ECO:0000259" key="3">
    <source>
        <dbReference type="SMART" id="SM00644"/>
    </source>
</evidence>
<dbReference type="InterPro" id="IPR036505">
    <property type="entry name" value="Amidase/PGRP_sf"/>
</dbReference>
<dbReference type="CDD" id="cd06583">
    <property type="entry name" value="PGRP"/>
    <property type="match status" value="1"/>
</dbReference>
<gene>
    <name evidence="5" type="ORF">C731_0954</name>
</gene>
<dbReference type="Gene3D" id="3.40.80.10">
    <property type="entry name" value="Peptidoglycan recognition protein-like"/>
    <property type="match status" value="1"/>
</dbReference>
<evidence type="ECO:0000313" key="6">
    <source>
        <dbReference type="Proteomes" id="UP000006265"/>
    </source>
</evidence>
<dbReference type="PANTHER" id="PTHR11022">
    <property type="entry name" value="PEPTIDOGLYCAN RECOGNITION PROTEIN"/>
    <property type="match status" value="1"/>
</dbReference>
<dbReference type="Pfam" id="PF01510">
    <property type="entry name" value="Amidase_2"/>
    <property type="match status" value="1"/>
</dbReference>
<dbReference type="InterPro" id="IPR006619">
    <property type="entry name" value="PGRP_domain_met/bac"/>
</dbReference>
<dbReference type="Proteomes" id="UP000006265">
    <property type="component" value="Unassembled WGS sequence"/>
</dbReference>